<dbReference type="GO" id="GO:0050664">
    <property type="term" value="F:oxidoreductase activity, acting on NAD(P)H, oxygen as acceptor"/>
    <property type="evidence" value="ECO:0007669"/>
    <property type="project" value="TreeGrafter"/>
</dbReference>
<dbReference type="Proteomes" id="UP000502706">
    <property type="component" value="Chromosome"/>
</dbReference>
<dbReference type="PRINTS" id="PR00081">
    <property type="entry name" value="GDHRDH"/>
</dbReference>
<dbReference type="EMBL" id="CP045121">
    <property type="protein sequence ID" value="QIN77994.1"/>
    <property type="molecule type" value="Genomic_DNA"/>
</dbReference>
<proteinExistence type="inferred from homology"/>
<dbReference type="InterPro" id="IPR002347">
    <property type="entry name" value="SDR_fam"/>
</dbReference>
<dbReference type="InterPro" id="IPR036291">
    <property type="entry name" value="NAD(P)-bd_dom_sf"/>
</dbReference>
<accession>A0A6G8PUE5</accession>
<comment type="similarity">
    <text evidence="1 3">Belongs to the short-chain dehydrogenases/reductases (SDR) family.</text>
</comment>
<keyword evidence="5" id="KW-1185">Reference proteome</keyword>
<evidence type="ECO:0000256" key="1">
    <source>
        <dbReference type="ARBA" id="ARBA00006484"/>
    </source>
</evidence>
<evidence type="ECO:0000256" key="2">
    <source>
        <dbReference type="ARBA" id="ARBA00023002"/>
    </source>
</evidence>
<dbReference type="AlphaFoldDB" id="A0A6G8PUE5"/>
<organism evidence="4 5">
    <name type="scientific">Rubrobacter marinus</name>
    <dbReference type="NCBI Taxonomy" id="2653852"/>
    <lineage>
        <taxon>Bacteria</taxon>
        <taxon>Bacillati</taxon>
        <taxon>Actinomycetota</taxon>
        <taxon>Rubrobacteria</taxon>
        <taxon>Rubrobacterales</taxon>
        <taxon>Rubrobacteraceae</taxon>
        <taxon>Rubrobacter</taxon>
    </lineage>
</organism>
<keyword evidence="2" id="KW-0560">Oxidoreductase</keyword>
<evidence type="ECO:0000256" key="3">
    <source>
        <dbReference type="RuleBase" id="RU000363"/>
    </source>
</evidence>
<dbReference type="KEGG" id="rmar:GBA65_05075"/>
<dbReference type="PROSITE" id="PS00061">
    <property type="entry name" value="ADH_SHORT"/>
    <property type="match status" value="1"/>
</dbReference>
<dbReference type="PANTHER" id="PTHR43008:SF7">
    <property type="entry name" value="SHORT CHAIN DEHYDROGENASE_REDUCTASE (AFU_ORTHOLOGUE AFUA_2G00830)"/>
    <property type="match status" value="1"/>
</dbReference>
<name>A0A6G8PUE5_9ACTN</name>
<dbReference type="SUPFAM" id="SSF51735">
    <property type="entry name" value="NAD(P)-binding Rossmann-fold domains"/>
    <property type="match status" value="1"/>
</dbReference>
<evidence type="ECO:0000313" key="4">
    <source>
        <dbReference type="EMBL" id="QIN77994.1"/>
    </source>
</evidence>
<dbReference type="PANTHER" id="PTHR43008">
    <property type="entry name" value="BENZIL REDUCTASE"/>
    <property type="match status" value="1"/>
</dbReference>
<dbReference type="PRINTS" id="PR00080">
    <property type="entry name" value="SDRFAMILY"/>
</dbReference>
<gene>
    <name evidence="4" type="ORF">GBA65_05075</name>
</gene>
<reference evidence="4 5" key="1">
    <citation type="submission" date="2019-10" db="EMBL/GenBank/DDBJ databases">
        <title>Rubrobacter sp nov SCSIO 52915 isolated from a deep-sea sediment in the South China Sea.</title>
        <authorList>
            <person name="Chen R.W."/>
        </authorList>
    </citation>
    <scope>NUCLEOTIDE SEQUENCE [LARGE SCALE GENOMIC DNA]</scope>
    <source>
        <strain evidence="4 5">SCSIO 52915</strain>
    </source>
</reference>
<dbReference type="RefSeq" id="WP_166395671.1">
    <property type="nucleotide sequence ID" value="NZ_CP045121.1"/>
</dbReference>
<evidence type="ECO:0000313" key="5">
    <source>
        <dbReference type="Proteomes" id="UP000502706"/>
    </source>
</evidence>
<sequence length="291" mass="31529">MAIQSSITAADLRGRAAVITGGAKGIGLALASRLANLGMKLCLADTDAGALQEARSTLAPLLASPEDLRAEVVDVSDLEEVRRLKDVAYGTFGEVALLVNNAGVESSGMKPWDGPEAWERILNVNLWGVVHGVQAFTEAMIPQDAPSAIVNVGSKEGITTPPGNAAYSVSKAGVKVLTEQLAHELRQIDGCRVSAHLLVPGFTFTSLTARGRTEKPDDAWTPDQVAEFMLQSMARGDFYILCPDNSVSREMDERRIRWAAEDLIQNRPALSRWHPDYEGPFARYMEDVKKP</sequence>
<protein>
    <submittedName>
        <fullName evidence="4">SDR family NAD(P)-dependent oxidoreductase</fullName>
    </submittedName>
</protein>
<dbReference type="Pfam" id="PF00106">
    <property type="entry name" value="adh_short"/>
    <property type="match status" value="1"/>
</dbReference>
<dbReference type="CDD" id="cd05233">
    <property type="entry name" value="SDR_c"/>
    <property type="match status" value="1"/>
</dbReference>
<dbReference type="InterPro" id="IPR020904">
    <property type="entry name" value="Sc_DH/Rdtase_CS"/>
</dbReference>
<dbReference type="Gene3D" id="3.40.50.720">
    <property type="entry name" value="NAD(P)-binding Rossmann-like Domain"/>
    <property type="match status" value="1"/>
</dbReference>